<comment type="caution">
    <text evidence="3">The sequence shown here is derived from an EMBL/GenBank/DDBJ whole genome shotgun (WGS) entry which is preliminary data.</text>
</comment>
<dbReference type="SUPFAM" id="SSF54909">
    <property type="entry name" value="Dimeric alpha+beta barrel"/>
    <property type="match status" value="1"/>
</dbReference>
<reference evidence="3 4" key="1">
    <citation type="journal article" date="2011" name="Science">
        <title>Drosophila microbiome modulates host developmental and metabolic homeostasis via insulin signaling.</title>
        <authorList>
            <person name="Shin S.C."/>
            <person name="Kim S.H."/>
            <person name="You H."/>
            <person name="Kim B."/>
            <person name="Kim A.C."/>
            <person name="Lee K.A."/>
            <person name="Yoon J.H."/>
            <person name="Ryu J.H."/>
            <person name="Lee W.J."/>
        </authorList>
    </citation>
    <scope>NUCLEOTIDE SEQUENCE [LARGE SCALE GENOMIC DNA]</scope>
    <source>
        <strain evidence="3 4">DM001</strain>
    </source>
</reference>
<dbReference type="PANTHER" id="PTHR33606">
    <property type="entry name" value="PROTEIN YCII"/>
    <property type="match status" value="1"/>
</dbReference>
<dbReference type="PANTHER" id="PTHR33606:SF3">
    <property type="entry name" value="PROTEIN YCII"/>
    <property type="match status" value="1"/>
</dbReference>
<dbReference type="Pfam" id="PF03795">
    <property type="entry name" value="YCII"/>
    <property type="match status" value="1"/>
</dbReference>
<proteinExistence type="inferred from homology"/>
<feature type="domain" description="YCII-related" evidence="2">
    <location>
        <begin position="74"/>
        <end position="159"/>
    </location>
</feature>
<dbReference type="InterPro" id="IPR011008">
    <property type="entry name" value="Dimeric_a/b-barrel"/>
</dbReference>
<protein>
    <submittedName>
        <fullName evidence="3">YciI-Like Protein</fullName>
    </submittedName>
</protein>
<dbReference type="Gene3D" id="3.30.70.1060">
    <property type="entry name" value="Dimeric alpha+beta barrel"/>
    <property type="match status" value="1"/>
</dbReference>
<comment type="similarity">
    <text evidence="1">Belongs to the YciI family.</text>
</comment>
<gene>
    <name evidence="3" type="primary">yciI</name>
    <name evidence="3" type="ORF">APO_1033</name>
</gene>
<evidence type="ECO:0000313" key="4">
    <source>
        <dbReference type="Proteomes" id="UP000018454"/>
    </source>
</evidence>
<evidence type="ECO:0000259" key="2">
    <source>
        <dbReference type="Pfam" id="PF03795"/>
    </source>
</evidence>
<dbReference type="InterPro" id="IPR051807">
    <property type="entry name" value="Sec-metab_biosynth-assoc"/>
</dbReference>
<dbReference type="EMBL" id="AEUP01000023">
    <property type="protein sequence ID" value="EGE48002.1"/>
    <property type="molecule type" value="Genomic_DNA"/>
</dbReference>
<evidence type="ECO:0000313" key="3">
    <source>
        <dbReference type="EMBL" id="EGE48002.1"/>
    </source>
</evidence>
<dbReference type="Proteomes" id="UP000018454">
    <property type="component" value="Unassembled WGS sequence"/>
</dbReference>
<accession>F1YSX8</accession>
<sequence>MEKIAGTRDKGRRGAQKSVRSICIWFNPVVFLFHRHCGSGKRTTCVPFYNIPCLLTRCSCSWASCPHNTTEEIMLFAITCTDRPGALELRKATRAQHLAFLEAHKDGILFAGPQLDANSAPCGSLVLLEAPDRATAEGFAAADPYAKVNLFESVIIRPLRTVFRDGQMAE</sequence>
<dbReference type="InterPro" id="IPR005545">
    <property type="entry name" value="YCII"/>
</dbReference>
<evidence type="ECO:0000256" key="1">
    <source>
        <dbReference type="ARBA" id="ARBA00007689"/>
    </source>
</evidence>
<name>F1YSX8_9PROT</name>
<dbReference type="AlphaFoldDB" id="F1YSX8"/>
<organism evidence="3 4">
    <name type="scientific">Acetobacter pomorum DM001</name>
    <dbReference type="NCBI Taxonomy" id="945681"/>
    <lineage>
        <taxon>Bacteria</taxon>
        <taxon>Pseudomonadati</taxon>
        <taxon>Pseudomonadota</taxon>
        <taxon>Alphaproteobacteria</taxon>
        <taxon>Acetobacterales</taxon>
        <taxon>Acetobacteraceae</taxon>
        <taxon>Acetobacter</taxon>
    </lineage>
</organism>